<feature type="compositionally biased region" description="Acidic residues" evidence="1">
    <location>
        <begin position="54"/>
        <end position="63"/>
    </location>
</feature>
<comment type="caution">
    <text evidence="2">The sequence shown here is derived from an EMBL/GenBank/DDBJ whole genome shotgun (WGS) entry which is preliminary data.</text>
</comment>
<dbReference type="EMBL" id="JABSTV010001245">
    <property type="protein sequence ID" value="KAH7982938.1"/>
    <property type="molecule type" value="Genomic_DNA"/>
</dbReference>
<proteinExistence type="predicted"/>
<reference evidence="2" key="2">
    <citation type="submission" date="2021-09" db="EMBL/GenBank/DDBJ databases">
        <authorList>
            <person name="Jia N."/>
            <person name="Wang J."/>
            <person name="Shi W."/>
            <person name="Du L."/>
            <person name="Sun Y."/>
            <person name="Zhan W."/>
            <person name="Jiang J."/>
            <person name="Wang Q."/>
            <person name="Zhang B."/>
            <person name="Ji P."/>
            <person name="Sakyi L.B."/>
            <person name="Cui X."/>
            <person name="Yuan T."/>
            <person name="Jiang B."/>
            <person name="Yang W."/>
            <person name="Lam T.T.-Y."/>
            <person name="Chang Q."/>
            <person name="Ding S."/>
            <person name="Wang X."/>
            <person name="Zhu J."/>
            <person name="Ruan X."/>
            <person name="Zhao L."/>
            <person name="Wei J."/>
            <person name="Que T."/>
            <person name="Du C."/>
            <person name="Cheng J."/>
            <person name="Dai P."/>
            <person name="Han X."/>
            <person name="Huang E."/>
            <person name="Gao Y."/>
            <person name="Liu J."/>
            <person name="Shao H."/>
            <person name="Ye R."/>
            <person name="Li L."/>
            <person name="Wei W."/>
            <person name="Wang X."/>
            <person name="Wang C."/>
            <person name="Huo Q."/>
            <person name="Li W."/>
            <person name="Guo W."/>
            <person name="Chen H."/>
            <person name="Chen S."/>
            <person name="Zhou L."/>
            <person name="Zhou L."/>
            <person name="Ni X."/>
            <person name="Tian J."/>
            <person name="Zhou Y."/>
            <person name="Sheng Y."/>
            <person name="Liu T."/>
            <person name="Pan Y."/>
            <person name="Xia L."/>
            <person name="Li J."/>
            <person name="Zhao F."/>
            <person name="Cao W."/>
        </authorList>
    </citation>
    <scope>NUCLEOTIDE SEQUENCE</scope>
    <source>
        <strain evidence="2">Rsan-2018</strain>
        <tissue evidence="2">Larvae</tissue>
    </source>
</reference>
<name>A0A9D4T7Z3_RHISA</name>
<gene>
    <name evidence="2" type="ORF">HPB52_008322</name>
</gene>
<dbReference type="AlphaFoldDB" id="A0A9D4T7Z3"/>
<sequence length="76" mass="8408">MHRPVVGKSLIRRRDEVAADHNFDELWVADADTDTTDVLDDEEIVQPVSGAREESEDANDPDTVEASVPTPSQVTF</sequence>
<feature type="compositionally biased region" description="Acidic residues" evidence="1">
    <location>
        <begin position="34"/>
        <end position="44"/>
    </location>
</feature>
<organism evidence="2 3">
    <name type="scientific">Rhipicephalus sanguineus</name>
    <name type="common">Brown dog tick</name>
    <name type="synonym">Ixodes sanguineus</name>
    <dbReference type="NCBI Taxonomy" id="34632"/>
    <lineage>
        <taxon>Eukaryota</taxon>
        <taxon>Metazoa</taxon>
        <taxon>Ecdysozoa</taxon>
        <taxon>Arthropoda</taxon>
        <taxon>Chelicerata</taxon>
        <taxon>Arachnida</taxon>
        <taxon>Acari</taxon>
        <taxon>Parasitiformes</taxon>
        <taxon>Ixodida</taxon>
        <taxon>Ixodoidea</taxon>
        <taxon>Ixodidae</taxon>
        <taxon>Rhipicephalinae</taxon>
        <taxon>Rhipicephalus</taxon>
        <taxon>Rhipicephalus</taxon>
    </lineage>
</organism>
<accession>A0A9D4T7Z3</accession>
<feature type="region of interest" description="Disordered" evidence="1">
    <location>
        <begin position="34"/>
        <end position="76"/>
    </location>
</feature>
<keyword evidence="3" id="KW-1185">Reference proteome</keyword>
<evidence type="ECO:0000313" key="3">
    <source>
        <dbReference type="Proteomes" id="UP000821837"/>
    </source>
</evidence>
<dbReference type="Proteomes" id="UP000821837">
    <property type="component" value="Chromosome 1"/>
</dbReference>
<evidence type="ECO:0000313" key="2">
    <source>
        <dbReference type="EMBL" id="KAH7982938.1"/>
    </source>
</evidence>
<evidence type="ECO:0000256" key="1">
    <source>
        <dbReference type="SAM" id="MobiDB-lite"/>
    </source>
</evidence>
<protein>
    <submittedName>
        <fullName evidence="2">Uncharacterized protein</fullName>
    </submittedName>
</protein>
<reference evidence="2" key="1">
    <citation type="journal article" date="2020" name="Cell">
        <title>Large-Scale Comparative Analyses of Tick Genomes Elucidate Their Genetic Diversity and Vector Capacities.</title>
        <authorList>
            <consortium name="Tick Genome and Microbiome Consortium (TIGMIC)"/>
            <person name="Jia N."/>
            <person name="Wang J."/>
            <person name="Shi W."/>
            <person name="Du L."/>
            <person name="Sun Y."/>
            <person name="Zhan W."/>
            <person name="Jiang J.F."/>
            <person name="Wang Q."/>
            <person name="Zhang B."/>
            <person name="Ji P."/>
            <person name="Bell-Sakyi L."/>
            <person name="Cui X.M."/>
            <person name="Yuan T.T."/>
            <person name="Jiang B.G."/>
            <person name="Yang W.F."/>
            <person name="Lam T.T."/>
            <person name="Chang Q.C."/>
            <person name="Ding S.J."/>
            <person name="Wang X.J."/>
            <person name="Zhu J.G."/>
            <person name="Ruan X.D."/>
            <person name="Zhao L."/>
            <person name="Wei J.T."/>
            <person name="Ye R.Z."/>
            <person name="Que T.C."/>
            <person name="Du C.H."/>
            <person name="Zhou Y.H."/>
            <person name="Cheng J.X."/>
            <person name="Dai P.F."/>
            <person name="Guo W.B."/>
            <person name="Han X.H."/>
            <person name="Huang E.J."/>
            <person name="Li L.F."/>
            <person name="Wei W."/>
            <person name="Gao Y.C."/>
            <person name="Liu J.Z."/>
            <person name="Shao H.Z."/>
            <person name="Wang X."/>
            <person name="Wang C.C."/>
            <person name="Yang T.C."/>
            <person name="Huo Q.B."/>
            <person name="Li W."/>
            <person name="Chen H.Y."/>
            <person name="Chen S.E."/>
            <person name="Zhou L.G."/>
            <person name="Ni X.B."/>
            <person name="Tian J.H."/>
            <person name="Sheng Y."/>
            <person name="Liu T."/>
            <person name="Pan Y.S."/>
            <person name="Xia L.Y."/>
            <person name="Li J."/>
            <person name="Zhao F."/>
            <person name="Cao W.C."/>
        </authorList>
    </citation>
    <scope>NUCLEOTIDE SEQUENCE</scope>
    <source>
        <strain evidence="2">Rsan-2018</strain>
    </source>
</reference>